<sequence>MKCLVFVLPLLALGLTSCDKAKKAVEAARDKIEGAKDSSLPKPPGGDVASTFVAQVDTAAEGVRFRRDLPFPTDIEVRVTQRTTFHNTRRITTSALGTEKVSVDGAFELIGLFERSGTNLSVTVEKAGKVVDSKEAVEKAKASAQGDPAAEPSQMVGARVEFEQTRDGWQLPARKGAVAFNRKLLEQDLLPNLSGMLVQYGLVPRKQWFSSSKRWIAGDKLVLEGDSLALLFENGASGKVTLTYEVSEALDGHPCGRFGVQGDVSIKNETSLDGSNETGELTIQSGKIWCSLLHPLVLREEYQTVRTVTQGQGNGPKQKIQGAIDQLRVRQWKDRS</sequence>
<dbReference type="RefSeq" id="WP_341402460.1">
    <property type="nucleotide sequence ID" value="NZ_JBBUKT010000001.1"/>
</dbReference>
<reference evidence="1 2" key="1">
    <citation type="submission" date="2024-04" db="EMBL/GenBank/DDBJ databases">
        <title>Luteolibacter sp. isolated from soil.</title>
        <authorList>
            <person name="An J."/>
        </authorList>
    </citation>
    <scope>NUCLEOTIDE SEQUENCE [LARGE SCALE GENOMIC DNA]</scope>
    <source>
        <strain evidence="1 2">Y139</strain>
    </source>
</reference>
<comment type="caution">
    <text evidence="1">The sequence shown here is derived from an EMBL/GenBank/DDBJ whole genome shotgun (WGS) entry which is preliminary data.</text>
</comment>
<evidence type="ECO:0000313" key="1">
    <source>
        <dbReference type="EMBL" id="MEK7949070.1"/>
    </source>
</evidence>
<name>A0ABU9ANY8_9BACT</name>
<keyword evidence="2" id="KW-1185">Reference proteome</keyword>
<dbReference type="PROSITE" id="PS51257">
    <property type="entry name" value="PROKAR_LIPOPROTEIN"/>
    <property type="match status" value="1"/>
</dbReference>
<gene>
    <name evidence="1" type="ORF">WKV53_01110</name>
</gene>
<dbReference type="Proteomes" id="UP001371305">
    <property type="component" value="Unassembled WGS sequence"/>
</dbReference>
<protein>
    <recommendedName>
        <fullName evidence="3">Lipoprotein</fullName>
    </recommendedName>
</protein>
<accession>A0ABU9ANY8</accession>
<proteinExistence type="predicted"/>
<dbReference type="EMBL" id="JBBUKT010000001">
    <property type="protein sequence ID" value="MEK7949070.1"/>
    <property type="molecule type" value="Genomic_DNA"/>
</dbReference>
<evidence type="ECO:0008006" key="3">
    <source>
        <dbReference type="Google" id="ProtNLM"/>
    </source>
</evidence>
<evidence type="ECO:0000313" key="2">
    <source>
        <dbReference type="Proteomes" id="UP001371305"/>
    </source>
</evidence>
<organism evidence="1 2">
    <name type="scientific">Luteolibacter soli</name>
    <dbReference type="NCBI Taxonomy" id="3135280"/>
    <lineage>
        <taxon>Bacteria</taxon>
        <taxon>Pseudomonadati</taxon>
        <taxon>Verrucomicrobiota</taxon>
        <taxon>Verrucomicrobiia</taxon>
        <taxon>Verrucomicrobiales</taxon>
        <taxon>Verrucomicrobiaceae</taxon>
        <taxon>Luteolibacter</taxon>
    </lineage>
</organism>